<accession>A0A1F5PJ36</accession>
<name>A0A1F5PJ36_9BACT</name>
<organism evidence="1 2">
    <name type="scientific">Candidatus Doudnabacteria bacterium RIFCSPHIGHO2_12_FULL_48_16</name>
    <dbReference type="NCBI Taxonomy" id="1817838"/>
    <lineage>
        <taxon>Bacteria</taxon>
        <taxon>Candidatus Doudnaibacteriota</taxon>
    </lineage>
</organism>
<proteinExistence type="predicted"/>
<evidence type="ECO:0000313" key="1">
    <source>
        <dbReference type="EMBL" id="OGE89814.1"/>
    </source>
</evidence>
<comment type="caution">
    <text evidence="1">The sequence shown here is derived from an EMBL/GenBank/DDBJ whole genome shotgun (WGS) entry which is preliminary data.</text>
</comment>
<reference evidence="1 2" key="1">
    <citation type="journal article" date="2016" name="Nat. Commun.">
        <title>Thousands of microbial genomes shed light on interconnected biogeochemical processes in an aquifer system.</title>
        <authorList>
            <person name="Anantharaman K."/>
            <person name="Brown C.T."/>
            <person name="Hug L.A."/>
            <person name="Sharon I."/>
            <person name="Castelle C.J."/>
            <person name="Probst A.J."/>
            <person name="Thomas B.C."/>
            <person name="Singh A."/>
            <person name="Wilkins M.J."/>
            <person name="Karaoz U."/>
            <person name="Brodie E.L."/>
            <person name="Williams K.H."/>
            <person name="Hubbard S.S."/>
            <person name="Banfield J.F."/>
        </authorList>
    </citation>
    <scope>NUCLEOTIDE SEQUENCE [LARGE SCALE GENOMIC DNA]</scope>
</reference>
<dbReference type="Proteomes" id="UP000177682">
    <property type="component" value="Unassembled WGS sequence"/>
</dbReference>
<gene>
    <name evidence="1" type="ORF">A3E29_00300</name>
</gene>
<dbReference type="EMBL" id="MFEY01000008">
    <property type="protein sequence ID" value="OGE89814.1"/>
    <property type="molecule type" value="Genomic_DNA"/>
</dbReference>
<sequence length="82" mass="9377">MTTGRNAYYELMERYGGNIKKASKAEFQQAAQRSPSSPTIALYEASRQFEKDYPRLVCTDRKGLGCDDERCYCNDPDEQPNV</sequence>
<dbReference type="AlphaFoldDB" id="A0A1F5PJ36"/>
<protein>
    <submittedName>
        <fullName evidence="1">Uncharacterized protein</fullName>
    </submittedName>
</protein>
<evidence type="ECO:0000313" key="2">
    <source>
        <dbReference type="Proteomes" id="UP000177682"/>
    </source>
</evidence>